<proteinExistence type="inferred from homology"/>
<keyword evidence="4" id="KW-0508">mRNA splicing</keyword>
<evidence type="ECO:0000256" key="3">
    <source>
        <dbReference type="ARBA" id="ARBA00022664"/>
    </source>
</evidence>
<protein>
    <recommendedName>
        <fullName evidence="10">Pre-mRNA-splicing regulator WTAP</fullName>
    </recommendedName>
</protein>
<feature type="region of interest" description="Disordered" evidence="7">
    <location>
        <begin position="264"/>
        <end position="325"/>
    </location>
</feature>
<evidence type="ECO:0000256" key="6">
    <source>
        <dbReference type="SAM" id="Coils"/>
    </source>
</evidence>
<keyword evidence="6" id="KW-0175">Coiled coil</keyword>
<keyword evidence="3" id="KW-0507">mRNA processing</keyword>
<dbReference type="GO" id="GO:0000381">
    <property type="term" value="P:regulation of alternative mRNA splicing, via spliceosome"/>
    <property type="evidence" value="ECO:0007669"/>
    <property type="project" value="InterPro"/>
</dbReference>
<dbReference type="AlphaFoldDB" id="A0AAV1IHR5"/>
<keyword evidence="9" id="KW-1185">Reference proteome</keyword>
<evidence type="ECO:0000256" key="5">
    <source>
        <dbReference type="ARBA" id="ARBA00023242"/>
    </source>
</evidence>
<gene>
    <name evidence="8" type="ORF">CVIRNUC_009415</name>
</gene>
<dbReference type="EMBL" id="CAUYUE010000014">
    <property type="protein sequence ID" value="CAK0786202.1"/>
    <property type="molecule type" value="Genomic_DNA"/>
</dbReference>
<evidence type="ECO:0000256" key="2">
    <source>
        <dbReference type="ARBA" id="ARBA00010313"/>
    </source>
</evidence>
<reference evidence="8 9" key="1">
    <citation type="submission" date="2023-10" db="EMBL/GenBank/DDBJ databases">
        <authorList>
            <person name="Maclean D."/>
            <person name="Macfadyen A."/>
        </authorList>
    </citation>
    <scope>NUCLEOTIDE SEQUENCE [LARGE SCALE GENOMIC DNA]</scope>
</reference>
<dbReference type="Proteomes" id="UP001314263">
    <property type="component" value="Unassembled WGS sequence"/>
</dbReference>
<comment type="similarity">
    <text evidence="2">Belongs to the fl(2)d family.</text>
</comment>
<name>A0AAV1IHR5_9CHLO</name>
<dbReference type="GO" id="GO:0006397">
    <property type="term" value="P:mRNA processing"/>
    <property type="evidence" value="ECO:0007669"/>
    <property type="project" value="UniProtKB-KW"/>
</dbReference>
<accession>A0AAV1IHR5</accession>
<dbReference type="PANTHER" id="PTHR15217:SF0">
    <property type="entry name" value="PRE-MRNA-SPLICING REGULATOR WTAP"/>
    <property type="match status" value="1"/>
</dbReference>
<keyword evidence="5" id="KW-0539">Nucleus</keyword>
<comment type="caution">
    <text evidence="8">The sequence shown here is derived from an EMBL/GenBank/DDBJ whole genome shotgun (WGS) entry which is preliminary data.</text>
</comment>
<dbReference type="InterPro" id="IPR033757">
    <property type="entry name" value="WTAP"/>
</dbReference>
<dbReference type="GO" id="GO:0016556">
    <property type="term" value="P:mRNA modification"/>
    <property type="evidence" value="ECO:0007669"/>
    <property type="project" value="InterPro"/>
</dbReference>
<evidence type="ECO:0000256" key="4">
    <source>
        <dbReference type="ARBA" id="ARBA00023187"/>
    </source>
</evidence>
<dbReference type="Pfam" id="PF17098">
    <property type="entry name" value="Wtap"/>
    <property type="match status" value="1"/>
</dbReference>
<evidence type="ECO:0000256" key="1">
    <source>
        <dbReference type="ARBA" id="ARBA00004123"/>
    </source>
</evidence>
<feature type="coiled-coil region" evidence="6">
    <location>
        <begin position="209"/>
        <end position="257"/>
    </location>
</feature>
<evidence type="ECO:0000313" key="9">
    <source>
        <dbReference type="Proteomes" id="UP001314263"/>
    </source>
</evidence>
<sequence length="325" mass="36202">MSEEDLYGGDIYGSAPLLGSHHSMQTQGAAGAGFATHAALDKKTEDSQAKLRHAQSSLERWQQSLADLVPSSSGRLDAETVRQEVQRLQAAEKDSAVLRARDAKLQTALAEKNLENLELRWRLAAAREATNPSLAQARQLLLDPAVVREFERLRGAAEAKAQEVRKLQEELQAVNFSQESKAGRLLMAKCRALQDENEEMGRDLSEGHVHALERQLVLAKAALEDMRRAYLQLEDVTQQLDNEAEDLQAQVFQLTHDLRFREAQEAQMRHAPDAFPAHQRGPQLDGPPQRYGGRKYGGGPMGQMDNRGPRRSGPPPSHDSKRRRS</sequence>
<dbReference type="GO" id="GO:0005634">
    <property type="term" value="C:nucleus"/>
    <property type="evidence" value="ECO:0007669"/>
    <property type="project" value="UniProtKB-SubCell"/>
</dbReference>
<organism evidence="8 9">
    <name type="scientific">Coccomyxa viridis</name>
    <dbReference type="NCBI Taxonomy" id="1274662"/>
    <lineage>
        <taxon>Eukaryota</taxon>
        <taxon>Viridiplantae</taxon>
        <taxon>Chlorophyta</taxon>
        <taxon>core chlorophytes</taxon>
        <taxon>Trebouxiophyceae</taxon>
        <taxon>Trebouxiophyceae incertae sedis</taxon>
        <taxon>Coccomyxaceae</taxon>
        <taxon>Coccomyxa</taxon>
    </lineage>
</organism>
<evidence type="ECO:0000256" key="7">
    <source>
        <dbReference type="SAM" id="MobiDB-lite"/>
    </source>
</evidence>
<evidence type="ECO:0000313" key="8">
    <source>
        <dbReference type="EMBL" id="CAK0786202.1"/>
    </source>
</evidence>
<dbReference type="PANTHER" id="PTHR15217">
    <property type="entry name" value="WILMS' TUMOR 1-ASSOCIATING PROTEIN"/>
    <property type="match status" value="1"/>
</dbReference>
<dbReference type="GO" id="GO:0008380">
    <property type="term" value="P:RNA splicing"/>
    <property type="evidence" value="ECO:0007669"/>
    <property type="project" value="UniProtKB-KW"/>
</dbReference>
<comment type="subcellular location">
    <subcellularLocation>
        <location evidence="1">Nucleus</location>
    </subcellularLocation>
</comment>
<evidence type="ECO:0008006" key="10">
    <source>
        <dbReference type="Google" id="ProtNLM"/>
    </source>
</evidence>